<keyword evidence="4" id="KW-1185">Reference proteome</keyword>
<dbReference type="OrthoDB" id="3266419at2"/>
<comment type="caution">
    <text evidence="3">The sequence shown here is derived from an EMBL/GenBank/DDBJ whole genome shotgun (WGS) entry which is preliminary data.</text>
</comment>
<keyword evidence="1" id="KW-0812">Transmembrane</keyword>
<evidence type="ECO:0000313" key="4">
    <source>
        <dbReference type="Proteomes" id="UP000014387"/>
    </source>
</evidence>
<evidence type="ECO:0000256" key="1">
    <source>
        <dbReference type="SAM" id="Phobius"/>
    </source>
</evidence>
<gene>
    <name evidence="3" type="ORF">HMPREF9238_01434</name>
</gene>
<organism evidence="3 4">
    <name type="scientific">Gleimia europaea ACS-120-V-Col10b</name>
    <dbReference type="NCBI Taxonomy" id="883069"/>
    <lineage>
        <taxon>Bacteria</taxon>
        <taxon>Bacillati</taxon>
        <taxon>Actinomycetota</taxon>
        <taxon>Actinomycetes</taxon>
        <taxon>Actinomycetales</taxon>
        <taxon>Actinomycetaceae</taxon>
        <taxon>Gleimia</taxon>
    </lineage>
</organism>
<dbReference type="AlphaFoldDB" id="A0A9W5VX54"/>
<keyword evidence="1" id="KW-0472">Membrane</keyword>
<dbReference type="Proteomes" id="UP000014387">
    <property type="component" value="Unassembled WGS sequence"/>
</dbReference>
<proteinExistence type="predicted"/>
<protein>
    <recommendedName>
        <fullName evidence="2">SAF domain-containing protein</fullName>
    </recommendedName>
</protein>
<dbReference type="Pfam" id="PF08666">
    <property type="entry name" value="SAF"/>
    <property type="match status" value="1"/>
</dbReference>
<sequence length="245" mass="26587">MCRLWRKQEQYPQARQAIVHPHLFKPVYRLLDNLEIIKHVKEKLRNVGHWIIAKKAVIAITVAAIAVFLTLNAVIQPLGTNAVVATKRITAGEIITAQDVEMRSHVAGAPPDVASDPTLVVGLRTSVTIEPEIPIRTAYVTITEQSMEGRDTVALPVVTDVAALFTQGDTLDIYSPATCEDETQNCPARLLTQKAIVTKVAIPAESQWNGAQTATLVLAITRKDTPVVAGVTDSATITLVKTSQN</sequence>
<dbReference type="SMART" id="SM00858">
    <property type="entry name" value="SAF"/>
    <property type="match status" value="1"/>
</dbReference>
<dbReference type="Gene3D" id="3.90.1210.10">
    <property type="entry name" value="Antifreeze-like/N-acetylneuraminic acid synthase C-terminal domain"/>
    <property type="match status" value="1"/>
</dbReference>
<reference evidence="3 4" key="1">
    <citation type="submission" date="2013-05" db="EMBL/GenBank/DDBJ databases">
        <title>The Genome Sequence of Actinomyces europaeus ACS-120-V-COL10B.</title>
        <authorList>
            <consortium name="The Broad Institute Genomics Platform"/>
            <person name="Earl A."/>
            <person name="Ward D."/>
            <person name="Feldgarden M."/>
            <person name="Gevers D."/>
            <person name="Saerens B."/>
            <person name="Vaneechoutte M."/>
            <person name="Walker B."/>
            <person name="Young S."/>
            <person name="Zeng Q."/>
            <person name="Gargeya S."/>
            <person name="Fitzgerald M."/>
            <person name="Haas B."/>
            <person name="Abouelleil A."/>
            <person name="Allen A.W."/>
            <person name="Alvarado L."/>
            <person name="Arachchi H.M."/>
            <person name="Berlin A.M."/>
            <person name="Chapman S.B."/>
            <person name="Gainer-Dewar J."/>
            <person name="Goldberg J."/>
            <person name="Griggs A."/>
            <person name="Gujja S."/>
            <person name="Hansen M."/>
            <person name="Howarth C."/>
            <person name="Imamovic A."/>
            <person name="Ireland A."/>
            <person name="Larimer J."/>
            <person name="McCowan C."/>
            <person name="Murphy C."/>
            <person name="Pearson M."/>
            <person name="Poon T.W."/>
            <person name="Priest M."/>
            <person name="Roberts A."/>
            <person name="Saif S."/>
            <person name="Shea T."/>
            <person name="Sisk P."/>
            <person name="Sykes S."/>
            <person name="Wortman J."/>
            <person name="Nusbaum C."/>
            <person name="Birren B."/>
        </authorList>
    </citation>
    <scope>NUCLEOTIDE SEQUENCE [LARGE SCALE GENOMIC DNA]</scope>
    <source>
        <strain evidence="3 4">ACS-120-V-Col10b</strain>
    </source>
</reference>
<accession>A0A9W5VX54</accession>
<dbReference type="EMBL" id="AGWN01000001">
    <property type="protein sequence ID" value="EPD31656.1"/>
    <property type="molecule type" value="Genomic_DNA"/>
</dbReference>
<keyword evidence="1" id="KW-1133">Transmembrane helix</keyword>
<name>A0A9W5VX54_9ACTO</name>
<dbReference type="InterPro" id="IPR013974">
    <property type="entry name" value="SAF"/>
</dbReference>
<feature type="domain" description="SAF" evidence="2">
    <location>
        <begin position="80"/>
        <end position="141"/>
    </location>
</feature>
<evidence type="ECO:0000259" key="2">
    <source>
        <dbReference type="SMART" id="SM00858"/>
    </source>
</evidence>
<dbReference type="CDD" id="cd11614">
    <property type="entry name" value="SAF_CpaB_FlgA_like"/>
    <property type="match status" value="1"/>
</dbReference>
<evidence type="ECO:0000313" key="3">
    <source>
        <dbReference type="EMBL" id="EPD31656.1"/>
    </source>
</evidence>
<feature type="transmembrane region" description="Helical" evidence="1">
    <location>
        <begin position="56"/>
        <end position="75"/>
    </location>
</feature>